<keyword evidence="4" id="KW-0812">Transmembrane</keyword>
<dbReference type="OrthoDB" id="9797825at2"/>
<comment type="caution">
    <text evidence="5">The sequence shown here is derived from an EMBL/GenBank/DDBJ whole genome shotgun (WGS) entry which is preliminary data.</text>
</comment>
<comment type="similarity">
    <text evidence="1">Belongs to the ATP12 family.</text>
</comment>
<dbReference type="InterPro" id="IPR011419">
    <property type="entry name" value="ATP12_ATP_synth-F1-assembly"/>
</dbReference>
<evidence type="ECO:0000256" key="2">
    <source>
        <dbReference type="ARBA" id="ARBA00022946"/>
    </source>
</evidence>
<dbReference type="Gene3D" id="1.10.3580.10">
    <property type="entry name" value="ATP12 ATPase"/>
    <property type="match status" value="1"/>
</dbReference>
<keyword evidence="4" id="KW-1133">Transmembrane helix</keyword>
<dbReference type="GO" id="GO:0043461">
    <property type="term" value="P:proton-transporting ATP synthase complex assembly"/>
    <property type="evidence" value="ECO:0007669"/>
    <property type="project" value="InterPro"/>
</dbReference>
<keyword evidence="2" id="KW-0809">Transit peptide</keyword>
<keyword evidence="3" id="KW-0143">Chaperone</keyword>
<evidence type="ECO:0000256" key="1">
    <source>
        <dbReference type="ARBA" id="ARBA00008231"/>
    </source>
</evidence>
<proteinExistence type="inferred from homology"/>
<dbReference type="PANTHER" id="PTHR21013">
    <property type="entry name" value="ATP SYNTHASE MITOCHONDRIAL F1 COMPLEX ASSEMBLY FACTOR 2/ATP12 PROTEIN, MITOCHONDRIAL PRECURSOR"/>
    <property type="match status" value="1"/>
</dbReference>
<keyword evidence="4" id="KW-0472">Membrane</keyword>
<accession>A0A845B4Q1</accession>
<sequence length="231" mass="25457">MKRFYRDVSVEPREHGFGVLLDGRPIKTAAGSPQTVPNRAMADALAAEWAAQGEELDLAKFRFRDLADYAIDIVGRERGTTLDKLLGFAETDTLCYRADPEQALYRRQLEMWEPLLTALEDAENVQLARVSGIIHRAQPAETLTVLRTRLAALDDFTVAGLLTCTSLAASLCIGLAALRPDADLDALWDAANLEELWQAGLWGKDAEAEARLAQRSAEFRRGAEFLRLAAG</sequence>
<evidence type="ECO:0000313" key="6">
    <source>
        <dbReference type="Proteomes" id="UP000431922"/>
    </source>
</evidence>
<feature type="transmembrane region" description="Helical" evidence="4">
    <location>
        <begin position="156"/>
        <end position="178"/>
    </location>
</feature>
<dbReference type="Pfam" id="PF07542">
    <property type="entry name" value="ATP12"/>
    <property type="match status" value="1"/>
</dbReference>
<dbReference type="EMBL" id="WTYL01000003">
    <property type="protein sequence ID" value="MXP45114.1"/>
    <property type="molecule type" value="Genomic_DNA"/>
</dbReference>
<dbReference type="RefSeq" id="WP_160756748.1">
    <property type="nucleotide sequence ID" value="NZ_WTYL01000003.1"/>
</dbReference>
<evidence type="ECO:0000313" key="5">
    <source>
        <dbReference type="EMBL" id="MXP45114.1"/>
    </source>
</evidence>
<dbReference type="Gene3D" id="3.30.2180.10">
    <property type="entry name" value="ATP12-like"/>
    <property type="match status" value="1"/>
</dbReference>
<gene>
    <name evidence="5" type="ORF">GRI65_11720</name>
</gene>
<keyword evidence="6" id="KW-1185">Reference proteome</keyword>
<reference evidence="5 6" key="1">
    <citation type="submission" date="2019-12" db="EMBL/GenBank/DDBJ databases">
        <title>Genomic-based taxomic classification of the family Erythrobacteraceae.</title>
        <authorList>
            <person name="Xu L."/>
        </authorList>
    </citation>
    <scope>NUCLEOTIDE SEQUENCE [LARGE SCALE GENOMIC DNA]</scope>
    <source>
        <strain evidence="5 6">KCTC 42453</strain>
    </source>
</reference>
<dbReference type="InterPro" id="IPR023335">
    <property type="entry name" value="ATP12_ortho_dom_sf"/>
</dbReference>
<evidence type="ECO:0000256" key="3">
    <source>
        <dbReference type="ARBA" id="ARBA00023186"/>
    </source>
</evidence>
<name>A0A845B4Q1_9SPHN</name>
<dbReference type="PANTHER" id="PTHR21013:SF10">
    <property type="entry name" value="ATP SYNTHASE MITOCHONDRIAL F1 COMPLEX ASSEMBLY FACTOR 2"/>
    <property type="match status" value="1"/>
</dbReference>
<dbReference type="InterPro" id="IPR042272">
    <property type="entry name" value="ATP12_ATP_synth-F1-assembly_N"/>
</dbReference>
<dbReference type="Proteomes" id="UP000431922">
    <property type="component" value="Unassembled WGS sequence"/>
</dbReference>
<dbReference type="AlphaFoldDB" id="A0A845B4Q1"/>
<organism evidence="5 6">
    <name type="scientific">Allopontixanthobacter sediminis</name>
    <dbReference type="NCBI Taxonomy" id="1689985"/>
    <lineage>
        <taxon>Bacteria</taxon>
        <taxon>Pseudomonadati</taxon>
        <taxon>Pseudomonadota</taxon>
        <taxon>Alphaproteobacteria</taxon>
        <taxon>Sphingomonadales</taxon>
        <taxon>Erythrobacteraceae</taxon>
        <taxon>Allopontixanthobacter</taxon>
    </lineage>
</organism>
<dbReference type="SUPFAM" id="SSF160909">
    <property type="entry name" value="ATP12-like"/>
    <property type="match status" value="1"/>
</dbReference>
<protein>
    <submittedName>
        <fullName evidence="5">Molecular chaperone</fullName>
    </submittedName>
</protein>
<evidence type="ECO:0000256" key="4">
    <source>
        <dbReference type="SAM" id="Phobius"/>
    </source>
</evidence>